<dbReference type="Proteomes" id="UP001600109">
    <property type="component" value="Unassembled WGS sequence"/>
</dbReference>
<accession>A0ABW6HYA9</accession>
<reference evidence="1 2" key="1">
    <citation type="submission" date="2024-06" db="EMBL/GenBank/DDBJ databases">
        <title>Flavobacterium spp. isolated from glacier.</title>
        <authorList>
            <person name="Han D."/>
        </authorList>
    </citation>
    <scope>NUCLEOTIDE SEQUENCE [LARGE SCALE GENOMIC DNA]</scope>
    <source>
        <strain evidence="1 2">LS2P90</strain>
    </source>
</reference>
<keyword evidence="2" id="KW-1185">Reference proteome</keyword>
<evidence type="ECO:0000313" key="2">
    <source>
        <dbReference type="Proteomes" id="UP001600109"/>
    </source>
</evidence>
<comment type="caution">
    <text evidence="1">The sequence shown here is derived from an EMBL/GenBank/DDBJ whole genome shotgun (WGS) entry which is preliminary data.</text>
</comment>
<gene>
    <name evidence="1" type="ORF">ACFX5E_11635</name>
</gene>
<sequence>MILNPINAKLSIDQIVALESMMCSLEKYKPKSIEEKVTYSVIIDLSDKISKPYNKIIKSTDLFSSDKKVKLQLKFHEAFALIGFINMHLKSLNKESKPHNDLLQISLFLQEQFAKY</sequence>
<organism evidence="1 2">
    <name type="scientific">Flavobacterium xylosi</name>
    <dbReference type="NCBI Taxonomy" id="3230415"/>
    <lineage>
        <taxon>Bacteria</taxon>
        <taxon>Pseudomonadati</taxon>
        <taxon>Bacteroidota</taxon>
        <taxon>Flavobacteriia</taxon>
        <taxon>Flavobacteriales</taxon>
        <taxon>Flavobacteriaceae</taxon>
        <taxon>Flavobacterium</taxon>
    </lineage>
</organism>
<evidence type="ECO:0000313" key="1">
    <source>
        <dbReference type="EMBL" id="MFE3868722.1"/>
    </source>
</evidence>
<protein>
    <submittedName>
        <fullName evidence="1">Uncharacterized protein</fullName>
    </submittedName>
</protein>
<dbReference type="EMBL" id="JBHZPZ010000013">
    <property type="protein sequence ID" value="MFE3868722.1"/>
    <property type="molecule type" value="Genomic_DNA"/>
</dbReference>
<name>A0ABW6HYA9_9FLAO</name>
<dbReference type="RefSeq" id="WP_379855332.1">
    <property type="nucleotide sequence ID" value="NZ_JBHZPZ010000013.1"/>
</dbReference>
<proteinExistence type="predicted"/>